<reference evidence="1 2" key="1">
    <citation type="submission" date="2018-12" db="EMBL/GenBank/DDBJ databases">
        <title>The genome sequences of Variovorax guangxiensis DSM 27352.</title>
        <authorList>
            <person name="Gao J."/>
            <person name="Sun J."/>
        </authorList>
    </citation>
    <scope>NUCLEOTIDE SEQUENCE [LARGE SCALE GENOMIC DNA]</scope>
    <source>
        <strain evidence="1 2">DSM 27352</strain>
    </source>
</reference>
<accession>A0A433MMR8</accession>
<evidence type="ECO:0000313" key="2">
    <source>
        <dbReference type="Proteomes" id="UP000281118"/>
    </source>
</evidence>
<organism evidence="1 2">
    <name type="scientific">Variovorax guangxiensis</name>
    <dbReference type="NCBI Taxonomy" id="1775474"/>
    <lineage>
        <taxon>Bacteria</taxon>
        <taxon>Pseudomonadati</taxon>
        <taxon>Pseudomonadota</taxon>
        <taxon>Betaproteobacteria</taxon>
        <taxon>Burkholderiales</taxon>
        <taxon>Comamonadaceae</taxon>
        <taxon>Variovorax</taxon>
    </lineage>
</organism>
<comment type="caution">
    <text evidence="1">The sequence shown here is derived from an EMBL/GenBank/DDBJ whole genome shotgun (WGS) entry which is preliminary data.</text>
</comment>
<dbReference type="OrthoDB" id="5514485at2"/>
<dbReference type="EMBL" id="RXFT01000007">
    <property type="protein sequence ID" value="RUR69052.1"/>
    <property type="molecule type" value="Genomic_DNA"/>
</dbReference>
<protein>
    <recommendedName>
        <fullName evidence="3">HNH endonuclease</fullName>
    </recommendedName>
</protein>
<dbReference type="AlphaFoldDB" id="A0A433MMR8"/>
<sequence length="169" mass="19507">MTKMTFAEQIKHPNWQRKRLSVLEDANWECENCGATDVTLNVHHKQYVKGRMYWEYERHELECLCEDCHKAHHDAQDGLKQLLAEVDINASFALIAGFHHHSDWVDRKNIERGRDCDALAYAAGFIAWMAHGLEIDEMHKVGEFIASMCRETSETTLVFRGASRVFGKA</sequence>
<evidence type="ECO:0008006" key="3">
    <source>
        <dbReference type="Google" id="ProtNLM"/>
    </source>
</evidence>
<evidence type="ECO:0000313" key="1">
    <source>
        <dbReference type="EMBL" id="RUR69052.1"/>
    </source>
</evidence>
<dbReference type="RefSeq" id="WP_126023167.1">
    <property type="nucleotide sequence ID" value="NZ_RXFT01000007.1"/>
</dbReference>
<gene>
    <name evidence="1" type="ORF">EJP67_18500</name>
</gene>
<proteinExistence type="predicted"/>
<name>A0A433MMR8_9BURK</name>
<dbReference type="Proteomes" id="UP000281118">
    <property type="component" value="Unassembled WGS sequence"/>
</dbReference>